<evidence type="ECO:0000256" key="2">
    <source>
        <dbReference type="ARBA" id="ARBA00015195"/>
    </source>
</evidence>
<name>A0A5S5AK64_9FIRM</name>
<evidence type="ECO:0000256" key="1">
    <source>
        <dbReference type="ARBA" id="ARBA00004496"/>
    </source>
</evidence>
<dbReference type="Pfam" id="PF05164">
    <property type="entry name" value="ZapA"/>
    <property type="match status" value="1"/>
</dbReference>
<evidence type="ECO:0000313" key="11">
    <source>
        <dbReference type="Proteomes" id="UP000322294"/>
    </source>
</evidence>
<evidence type="ECO:0000256" key="6">
    <source>
        <dbReference type="ARBA" id="ARBA00023306"/>
    </source>
</evidence>
<keyword evidence="11" id="KW-1185">Reference proteome</keyword>
<accession>A0A5S5AK64</accession>
<dbReference type="InterPro" id="IPR036192">
    <property type="entry name" value="Cell_div_ZapA-like_sf"/>
</dbReference>
<dbReference type="GO" id="GO:0000921">
    <property type="term" value="P:septin ring assembly"/>
    <property type="evidence" value="ECO:0007669"/>
    <property type="project" value="TreeGrafter"/>
</dbReference>
<dbReference type="GO" id="GO:0000917">
    <property type="term" value="P:division septum assembly"/>
    <property type="evidence" value="ECO:0007669"/>
    <property type="project" value="UniProtKB-KW"/>
</dbReference>
<dbReference type="PANTHER" id="PTHR34981">
    <property type="entry name" value="CELL DIVISION PROTEIN ZAPA"/>
    <property type="match status" value="1"/>
</dbReference>
<evidence type="ECO:0000256" key="9">
    <source>
        <dbReference type="ARBA" id="ARBA00033158"/>
    </source>
</evidence>
<comment type="subunit">
    <text evidence="8">Homodimer. Interacts with FtsZ.</text>
</comment>
<proteinExistence type="predicted"/>
<keyword evidence="6" id="KW-0131">Cell cycle</keyword>
<dbReference type="GO" id="GO:0005829">
    <property type="term" value="C:cytosol"/>
    <property type="evidence" value="ECO:0007669"/>
    <property type="project" value="TreeGrafter"/>
</dbReference>
<keyword evidence="3" id="KW-0963">Cytoplasm</keyword>
<dbReference type="EMBL" id="VNHO01000028">
    <property type="protein sequence ID" value="TYP49819.1"/>
    <property type="molecule type" value="Genomic_DNA"/>
</dbReference>
<organism evidence="10 11">
    <name type="scientific">Thermosediminibacter litoriperuensis</name>
    <dbReference type="NCBI Taxonomy" id="291989"/>
    <lineage>
        <taxon>Bacteria</taxon>
        <taxon>Bacillati</taxon>
        <taxon>Bacillota</taxon>
        <taxon>Clostridia</taxon>
        <taxon>Thermosediminibacterales</taxon>
        <taxon>Thermosediminibacteraceae</taxon>
        <taxon>Thermosediminibacter</taxon>
    </lineage>
</organism>
<keyword evidence="4 10" id="KW-0132">Cell division</keyword>
<dbReference type="OrthoDB" id="9808604at2"/>
<comment type="caution">
    <text evidence="10">The sequence shown here is derived from an EMBL/GenBank/DDBJ whole genome shotgun (WGS) entry which is preliminary data.</text>
</comment>
<keyword evidence="5" id="KW-0717">Septation</keyword>
<dbReference type="RefSeq" id="WP_148867783.1">
    <property type="nucleotide sequence ID" value="NZ_VNHO01000028.1"/>
</dbReference>
<evidence type="ECO:0000256" key="4">
    <source>
        <dbReference type="ARBA" id="ARBA00022618"/>
    </source>
</evidence>
<evidence type="ECO:0000256" key="5">
    <source>
        <dbReference type="ARBA" id="ARBA00023210"/>
    </source>
</evidence>
<comment type="function">
    <text evidence="7">Activator of cell division through the inhibition of FtsZ GTPase activity, therefore promoting FtsZ assembly into bundles of protofilaments necessary for the formation of the division Z ring. It is recruited early at mid-cell but it is not essential for cell division.</text>
</comment>
<dbReference type="PANTHER" id="PTHR34981:SF1">
    <property type="entry name" value="CELL DIVISION PROTEIN ZAPA"/>
    <property type="match status" value="1"/>
</dbReference>
<evidence type="ECO:0000313" key="10">
    <source>
        <dbReference type="EMBL" id="TYP49819.1"/>
    </source>
</evidence>
<dbReference type="InterPro" id="IPR007838">
    <property type="entry name" value="Cell_div_ZapA-like"/>
</dbReference>
<evidence type="ECO:0000256" key="8">
    <source>
        <dbReference type="ARBA" id="ARBA00026068"/>
    </source>
</evidence>
<dbReference type="GO" id="GO:0030428">
    <property type="term" value="C:cell septum"/>
    <property type="evidence" value="ECO:0007669"/>
    <property type="project" value="TreeGrafter"/>
</dbReference>
<dbReference type="SUPFAM" id="SSF102829">
    <property type="entry name" value="Cell division protein ZapA-like"/>
    <property type="match status" value="1"/>
</dbReference>
<gene>
    <name evidence="10" type="ORF">LZ11_02096</name>
</gene>
<dbReference type="Proteomes" id="UP000322294">
    <property type="component" value="Unassembled WGS sequence"/>
</dbReference>
<evidence type="ECO:0000256" key="7">
    <source>
        <dbReference type="ARBA" id="ARBA00024910"/>
    </source>
</evidence>
<dbReference type="AlphaFoldDB" id="A0A5S5AK64"/>
<dbReference type="GO" id="GO:0043093">
    <property type="term" value="P:FtsZ-dependent cytokinesis"/>
    <property type="evidence" value="ECO:0007669"/>
    <property type="project" value="TreeGrafter"/>
</dbReference>
<dbReference type="Gene3D" id="6.10.250.790">
    <property type="match status" value="1"/>
</dbReference>
<dbReference type="GO" id="GO:0032153">
    <property type="term" value="C:cell division site"/>
    <property type="evidence" value="ECO:0007669"/>
    <property type="project" value="TreeGrafter"/>
</dbReference>
<sequence>MEKESDLTRVKVEINGENYYIKGAATEEHIRRLAAYVDQKMKFLSKANPRLNRVNLAVLTALHIADEYLRLKAEYDEFLELLEEEKSGESRL</sequence>
<reference evidence="10 11" key="1">
    <citation type="submission" date="2019-07" db="EMBL/GenBank/DDBJ databases">
        <title>Genomic Encyclopedia of Type Strains, Phase I: the one thousand microbial genomes (KMG-I) project.</title>
        <authorList>
            <person name="Kyrpides N."/>
        </authorList>
    </citation>
    <scope>NUCLEOTIDE SEQUENCE [LARGE SCALE GENOMIC DNA]</scope>
    <source>
        <strain evidence="10 11">DSM 16647</strain>
    </source>
</reference>
<comment type="subcellular location">
    <subcellularLocation>
        <location evidence="1">Cytoplasm</location>
    </subcellularLocation>
</comment>
<evidence type="ECO:0000256" key="3">
    <source>
        <dbReference type="ARBA" id="ARBA00022490"/>
    </source>
</evidence>
<dbReference type="InterPro" id="IPR053712">
    <property type="entry name" value="Bac_CellDiv_Activator"/>
</dbReference>
<protein>
    <recommendedName>
        <fullName evidence="2">Cell division protein ZapA</fullName>
    </recommendedName>
    <alternativeName>
        <fullName evidence="9">Z ring-associated protein ZapA</fullName>
    </alternativeName>
</protein>